<dbReference type="AlphaFoldDB" id="A0A8S4RZB9"/>
<evidence type="ECO:0000313" key="2">
    <source>
        <dbReference type="EMBL" id="CAH2243364.1"/>
    </source>
</evidence>
<feature type="compositionally biased region" description="Acidic residues" evidence="1">
    <location>
        <begin position="85"/>
        <end position="104"/>
    </location>
</feature>
<organism evidence="2 3">
    <name type="scientific">Pararge aegeria aegeria</name>
    <dbReference type="NCBI Taxonomy" id="348720"/>
    <lineage>
        <taxon>Eukaryota</taxon>
        <taxon>Metazoa</taxon>
        <taxon>Ecdysozoa</taxon>
        <taxon>Arthropoda</taxon>
        <taxon>Hexapoda</taxon>
        <taxon>Insecta</taxon>
        <taxon>Pterygota</taxon>
        <taxon>Neoptera</taxon>
        <taxon>Endopterygota</taxon>
        <taxon>Lepidoptera</taxon>
        <taxon>Glossata</taxon>
        <taxon>Ditrysia</taxon>
        <taxon>Papilionoidea</taxon>
        <taxon>Nymphalidae</taxon>
        <taxon>Satyrinae</taxon>
        <taxon>Satyrini</taxon>
        <taxon>Parargina</taxon>
        <taxon>Pararge</taxon>
    </lineage>
</organism>
<keyword evidence="3" id="KW-1185">Reference proteome</keyword>
<feature type="region of interest" description="Disordered" evidence="1">
    <location>
        <begin position="42"/>
        <end position="104"/>
    </location>
</feature>
<reference evidence="2" key="1">
    <citation type="submission" date="2022-03" db="EMBL/GenBank/DDBJ databases">
        <authorList>
            <person name="Lindestad O."/>
        </authorList>
    </citation>
    <scope>NUCLEOTIDE SEQUENCE</scope>
</reference>
<comment type="caution">
    <text evidence="2">The sequence shown here is derived from an EMBL/GenBank/DDBJ whole genome shotgun (WGS) entry which is preliminary data.</text>
</comment>
<gene>
    <name evidence="2" type="primary">jg21404</name>
    <name evidence="2" type="ORF">PAEG_LOCUS19513</name>
</gene>
<proteinExistence type="predicted"/>
<evidence type="ECO:0000256" key="1">
    <source>
        <dbReference type="SAM" id="MobiDB-lite"/>
    </source>
</evidence>
<accession>A0A8S4RZB9</accession>
<name>A0A8S4RZB9_9NEOP</name>
<dbReference type="Proteomes" id="UP000838756">
    <property type="component" value="Unassembled WGS sequence"/>
</dbReference>
<dbReference type="EMBL" id="CAKXAJ010025742">
    <property type="protein sequence ID" value="CAH2243364.1"/>
    <property type="molecule type" value="Genomic_DNA"/>
</dbReference>
<sequence>MCLCIFLTYSQQPSETTDRGAKQHHVMRITDVIDVDPDEVDCDSARPDSSELHGAAGPEHQKTVVMGTPFKSHISSRGRDVGLHDDDDDDDDDDNDDDDADDDN</sequence>
<evidence type="ECO:0000313" key="3">
    <source>
        <dbReference type="Proteomes" id="UP000838756"/>
    </source>
</evidence>
<protein>
    <submittedName>
        <fullName evidence="2">Jg21404 protein</fullName>
    </submittedName>
</protein>